<organism evidence="10 11">
    <name type="scientific">Siminovitchia fordii</name>
    <dbReference type="NCBI Taxonomy" id="254759"/>
    <lineage>
        <taxon>Bacteria</taxon>
        <taxon>Bacillati</taxon>
        <taxon>Bacillota</taxon>
        <taxon>Bacilli</taxon>
        <taxon>Bacillales</taxon>
        <taxon>Bacillaceae</taxon>
        <taxon>Siminovitchia</taxon>
    </lineage>
</organism>
<keyword evidence="3" id="KW-0309">Germination</keyword>
<dbReference type="PROSITE" id="PS51257">
    <property type="entry name" value="PROKAR_LIPOPROTEIN"/>
    <property type="match status" value="1"/>
</dbReference>
<dbReference type="InterPro" id="IPR008844">
    <property type="entry name" value="Spore_GerAC-like"/>
</dbReference>
<evidence type="ECO:0000259" key="8">
    <source>
        <dbReference type="Pfam" id="PF05504"/>
    </source>
</evidence>
<dbReference type="PANTHER" id="PTHR35789:SF1">
    <property type="entry name" value="SPORE GERMINATION PROTEIN B3"/>
    <property type="match status" value="1"/>
</dbReference>
<evidence type="ECO:0000256" key="5">
    <source>
        <dbReference type="ARBA" id="ARBA00023136"/>
    </source>
</evidence>
<evidence type="ECO:0000313" key="11">
    <source>
        <dbReference type="Proteomes" id="UP000680279"/>
    </source>
</evidence>
<dbReference type="Pfam" id="PF25198">
    <property type="entry name" value="Spore_GerAC_N"/>
    <property type="match status" value="1"/>
</dbReference>
<gene>
    <name evidence="10" type="ORF">J1TS3_25060</name>
</gene>
<protein>
    <submittedName>
        <fullName evidence="10">Germination protein KC</fullName>
    </submittedName>
</protein>
<sequence length="377" mass="42324">MRMNHRAFLIWIASMSIVLSGCWDQRLLKDHSLVLALGYDREEGERVLNTVAFPITKPGTEQMGLSSESKVISSHGETVRDAEVHMDKIIPEKFDMSKTKVILFGEELASQGIFPVLDSTYRDLRGPLNAHLAIIGGRARDALTVKEDGSILISEFFSELLQSAGKGGITKNENVQDICPVILSEGKDIVLPYIGVSNEKEEAVKVEGLALFNDDKFTGRLGLQETGMLLILLNERAKALSLNLKVKDHKENHDKKFVNVVVRKIHRKIKIEADHHKIKTVIDVKLKLGIDEYAANKLSNEKEVKALSKKVEKVLNGLAKETIQKMQNANNDALGIGERVKAHHNSSWKKRDWKKVYPELPIHTKFDVEIIHHGIIN</sequence>
<feature type="domain" description="Spore germination GerAC-like C-terminal" evidence="8">
    <location>
        <begin position="207"/>
        <end position="374"/>
    </location>
</feature>
<evidence type="ECO:0000256" key="4">
    <source>
        <dbReference type="ARBA" id="ARBA00022729"/>
    </source>
</evidence>
<comment type="caution">
    <text evidence="10">The sequence shown here is derived from an EMBL/GenBank/DDBJ whole genome shotgun (WGS) entry which is preliminary data.</text>
</comment>
<keyword evidence="5" id="KW-0472">Membrane</keyword>
<name>A0ABQ4K6L8_9BACI</name>
<dbReference type="InterPro" id="IPR057336">
    <property type="entry name" value="GerAC_N"/>
</dbReference>
<evidence type="ECO:0000256" key="6">
    <source>
        <dbReference type="ARBA" id="ARBA00023139"/>
    </source>
</evidence>
<keyword evidence="6" id="KW-0564">Palmitate</keyword>
<dbReference type="InterPro" id="IPR038501">
    <property type="entry name" value="Spore_GerAC_C_sf"/>
</dbReference>
<dbReference type="Pfam" id="PF05504">
    <property type="entry name" value="Spore_GerAC"/>
    <property type="match status" value="1"/>
</dbReference>
<evidence type="ECO:0000256" key="1">
    <source>
        <dbReference type="ARBA" id="ARBA00004635"/>
    </source>
</evidence>
<evidence type="ECO:0000256" key="3">
    <source>
        <dbReference type="ARBA" id="ARBA00022544"/>
    </source>
</evidence>
<comment type="subcellular location">
    <subcellularLocation>
        <location evidence="1">Membrane</location>
        <topology evidence="1">Lipid-anchor</topology>
    </subcellularLocation>
</comment>
<evidence type="ECO:0000313" key="10">
    <source>
        <dbReference type="EMBL" id="GIN21372.1"/>
    </source>
</evidence>
<dbReference type="Gene3D" id="3.30.300.210">
    <property type="entry name" value="Nutrient germinant receptor protein C, domain 3"/>
    <property type="match status" value="1"/>
</dbReference>
<dbReference type="PANTHER" id="PTHR35789">
    <property type="entry name" value="SPORE GERMINATION PROTEIN B3"/>
    <property type="match status" value="1"/>
</dbReference>
<feature type="domain" description="Spore germination protein N-terminal" evidence="9">
    <location>
        <begin position="24"/>
        <end position="195"/>
    </location>
</feature>
<keyword evidence="11" id="KW-1185">Reference proteome</keyword>
<dbReference type="InterPro" id="IPR046953">
    <property type="entry name" value="Spore_GerAC-like_C"/>
</dbReference>
<reference evidence="10 11" key="1">
    <citation type="submission" date="2021-03" db="EMBL/GenBank/DDBJ databases">
        <title>Antimicrobial resistance genes in bacteria isolated from Japanese honey, and their potential for conferring macrolide and lincosamide resistance in the American foulbrood pathogen Paenibacillus larvae.</title>
        <authorList>
            <person name="Okamoto M."/>
            <person name="Kumagai M."/>
            <person name="Kanamori H."/>
            <person name="Takamatsu D."/>
        </authorList>
    </citation>
    <scope>NUCLEOTIDE SEQUENCE [LARGE SCALE GENOMIC DNA]</scope>
    <source>
        <strain evidence="10 11">J1TS3</strain>
    </source>
</reference>
<accession>A0ABQ4K6L8</accession>
<keyword evidence="4" id="KW-0732">Signal</keyword>
<keyword evidence="7" id="KW-0449">Lipoprotein</keyword>
<dbReference type="Proteomes" id="UP000680279">
    <property type="component" value="Unassembled WGS sequence"/>
</dbReference>
<evidence type="ECO:0000256" key="2">
    <source>
        <dbReference type="ARBA" id="ARBA00007886"/>
    </source>
</evidence>
<dbReference type="NCBIfam" id="TIGR02887">
    <property type="entry name" value="spore_ger_x_C"/>
    <property type="match status" value="1"/>
</dbReference>
<evidence type="ECO:0000256" key="7">
    <source>
        <dbReference type="ARBA" id="ARBA00023288"/>
    </source>
</evidence>
<comment type="similarity">
    <text evidence="2">Belongs to the GerABKC lipoprotein family.</text>
</comment>
<evidence type="ECO:0000259" key="9">
    <source>
        <dbReference type="Pfam" id="PF25198"/>
    </source>
</evidence>
<proteinExistence type="inferred from homology"/>
<dbReference type="EMBL" id="BOQT01000008">
    <property type="protein sequence ID" value="GIN21372.1"/>
    <property type="molecule type" value="Genomic_DNA"/>
</dbReference>